<dbReference type="Proteomes" id="UP000018031">
    <property type="component" value="Unassembled WGS sequence"/>
</dbReference>
<accession>T1CGF6</accession>
<organism evidence="2 3">
    <name type="scientific">Porphyromonas crevioricanis JCM 15906</name>
    <dbReference type="NCBI Taxonomy" id="1305617"/>
    <lineage>
        <taxon>Bacteria</taxon>
        <taxon>Pseudomonadati</taxon>
        <taxon>Bacteroidota</taxon>
        <taxon>Bacteroidia</taxon>
        <taxon>Bacteroidales</taxon>
        <taxon>Porphyromonadaceae</taxon>
        <taxon>Porphyromonas</taxon>
    </lineage>
</organism>
<dbReference type="AlphaFoldDB" id="T1CGF6"/>
<protein>
    <submittedName>
        <fullName evidence="2">Uncharacterized protein</fullName>
    </submittedName>
</protein>
<feature type="transmembrane region" description="Helical" evidence="1">
    <location>
        <begin position="30"/>
        <end position="47"/>
    </location>
</feature>
<gene>
    <name evidence="2" type="ORF">PORCRE_462</name>
</gene>
<comment type="caution">
    <text evidence="2">The sequence shown here is derived from an EMBL/GenBank/DDBJ whole genome shotgun (WGS) entry which is preliminary data.</text>
</comment>
<keyword evidence="1" id="KW-0812">Transmembrane</keyword>
<evidence type="ECO:0000313" key="2">
    <source>
        <dbReference type="EMBL" id="GAD04766.1"/>
    </source>
</evidence>
<keyword evidence="1" id="KW-1133">Transmembrane helix</keyword>
<name>T1CGF6_9PORP</name>
<dbReference type="EMBL" id="BAOU01000011">
    <property type="protein sequence ID" value="GAD04766.1"/>
    <property type="molecule type" value="Genomic_DNA"/>
</dbReference>
<evidence type="ECO:0000313" key="3">
    <source>
        <dbReference type="Proteomes" id="UP000018031"/>
    </source>
</evidence>
<evidence type="ECO:0000256" key="1">
    <source>
        <dbReference type="SAM" id="Phobius"/>
    </source>
</evidence>
<reference evidence="3" key="1">
    <citation type="journal article" date="2013" name="Genome">
        <title>Draft Genome Sequences of Porphyromonas crevioricanis JCM 15906T and Porphyromonas cansulci JCM 13913T Isolated from a Canine Oral Cavity.</title>
        <authorList>
            <person name="Sakamoto M."/>
            <person name="Tanaka N."/>
            <person name="Shiwa Y."/>
            <person name="Yoshikawa H."/>
            <person name="Ohkuma M."/>
        </authorList>
    </citation>
    <scope>NUCLEOTIDE SEQUENCE [LARGE SCALE GENOMIC DNA]</scope>
    <source>
        <strain evidence="3">JCM 15906</strain>
    </source>
</reference>
<reference evidence="2 3" key="2">
    <citation type="journal article" date="2013" name="Genome Announc.">
        <title>Draft Genome Sequences of Porphyromonas crevioricanis JCM 15906T and Porphyromonas cansulci JCM 13913T Isolated from a Canine Oral Cavity.</title>
        <authorList>
            <person name="Sakamoto M."/>
            <person name="Tanaka N."/>
            <person name="Shiwa Y."/>
            <person name="Yoshikawa H."/>
            <person name="Ohkuma M."/>
        </authorList>
    </citation>
    <scope>NUCLEOTIDE SEQUENCE [LARGE SCALE GENOMIC DNA]</scope>
    <source>
        <strain evidence="2 3">JCM 15906</strain>
    </source>
</reference>
<sequence>MERFWIENKASLLDMRLFPALREKVWSFEYNTYLCVALVSVAVTTVAL</sequence>
<keyword evidence="1" id="KW-0472">Membrane</keyword>
<proteinExistence type="predicted"/>